<evidence type="ECO:0000313" key="4">
    <source>
        <dbReference type="Proteomes" id="UP000325081"/>
    </source>
</evidence>
<evidence type="ECO:0000259" key="2">
    <source>
        <dbReference type="Pfam" id="PF24758"/>
    </source>
</evidence>
<dbReference type="InterPro" id="IPR001810">
    <property type="entry name" value="F-box_dom"/>
</dbReference>
<gene>
    <name evidence="3" type="ORF">STAS_20000</name>
</gene>
<dbReference type="AlphaFoldDB" id="A0A5A7QE02"/>
<dbReference type="PANTHER" id="PTHR31293">
    <property type="entry name" value="RNI-LIKE SUPERFAMILY PROTEIN"/>
    <property type="match status" value="1"/>
</dbReference>
<dbReference type="EMBL" id="BKCP01006515">
    <property type="protein sequence ID" value="GER43166.1"/>
    <property type="molecule type" value="Genomic_DNA"/>
</dbReference>
<feature type="domain" description="F-box" evidence="1">
    <location>
        <begin position="15"/>
        <end position="52"/>
    </location>
</feature>
<organism evidence="3 4">
    <name type="scientific">Striga asiatica</name>
    <name type="common">Asiatic witchweed</name>
    <name type="synonym">Buchnera asiatica</name>
    <dbReference type="NCBI Taxonomy" id="4170"/>
    <lineage>
        <taxon>Eukaryota</taxon>
        <taxon>Viridiplantae</taxon>
        <taxon>Streptophyta</taxon>
        <taxon>Embryophyta</taxon>
        <taxon>Tracheophyta</taxon>
        <taxon>Spermatophyta</taxon>
        <taxon>Magnoliopsida</taxon>
        <taxon>eudicotyledons</taxon>
        <taxon>Gunneridae</taxon>
        <taxon>Pentapetalae</taxon>
        <taxon>asterids</taxon>
        <taxon>lamiids</taxon>
        <taxon>Lamiales</taxon>
        <taxon>Orobanchaceae</taxon>
        <taxon>Buchnereae</taxon>
        <taxon>Striga</taxon>
    </lineage>
</organism>
<dbReference type="CDD" id="cd22160">
    <property type="entry name" value="F-box_AtFBL13-like"/>
    <property type="match status" value="1"/>
</dbReference>
<dbReference type="InterPro" id="IPR055411">
    <property type="entry name" value="LRR_FXL15/At3g58940/PEG3-like"/>
</dbReference>
<dbReference type="SUPFAM" id="SSF81383">
    <property type="entry name" value="F-box domain"/>
    <property type="match status" value="1"/>
</dbReference>
<reference evidence="4" key="1">
    <citation type="journal article" date="2019" name="Curr. Biol.">
        <title>Genome Sequence of Striga asiatica Provides Insight into the Evolution of Plant Parasitism.</title>
        <authorList>
            <person name="Yoshida S."/>
            <person name="Kim S."/>
            <person name="Wafula E.K."/>
            <person name="Tanskanen J."/>
            <person name="Kim Y.M."/>
            <person name="Honaas L."/>
            <person name="Yang Z."/>
            <person name="Spallek T."/>
            <person name="Conn C.E."/>
            <person name="Ichihashi Y."/>
            <person name="Cheong K."/>
            <person name="Cui S."/>
            <person name="Der J.P."/>
            <person name="Gundlach H."/>
            <person name="Jiao Y."/>
            <person name="Hori C."/>
            <person name="Ishida J.K."/>
            <person name="Kasahara H."/>
            <person name="Kiba T."/>
            <person name="Kim M.S."/>
            <person name="Koo N."/>
            <person name="Laohavisit A."/>
            <person name="Lee Y.H."/>
            <person name="Lumba S."/>
            <person name="McCourt P."/>
            <person name="Mortimer J.C."/>
            <person name="Mutuku J.M."/>
            <person name="Nomura T."/>
            <person name="Sasaki-Sekimoto Y."/>
            <person name="Seto Y."/>
            <person name="Wang Y."/>
            <person name="Wakatake T."/>
            <person name="Sakakibara H."/>
            <person name="Demura T."/>
            <person name="Yamaguchi S."/>
            <person name="Yoneyama K."/>
            <person name="Manabe R.I."/>
            <person name="Nelson D.C."/>
            <person name="Schulman A.H."/>
            <person name="Timko M.P."/>
            <person name="dePamphilis C.W."/>
            <person name="Choi D."/>
            <person name="Shirasu K."/>
        </authorList>
    </citation>
    <scope>NUCLEOTIDE SEQUENCE [LARGE SCALE GENOMIC DNA]</scope>
    <source>
        <strain evidence="4">cv. UVA1</strain>
    </source>
</reference>
<dbReference type="Gene3D" id="1.20.1280.50">
    <property type="match status" value="1"/>
</dbReference>
<dbReference type="Pfam" id="PF00646">
    <property type="entry name" value="F-box"/>
    <property type="match status" value="1"/>
</dbReference>
<sequence length="190" mass="21005">MPENKQPPLDRLGALPDDVLLHILSFLPTRLSVCTSVLSRTWRSLWAHVPLLSFGQDDENYDGCLDCRLAVIVTDVVSALKGQTVHTFLLTIKSSSDDFEIQGWIAALISRNVRNICISVSLPWGKWVMIPNCLLMCETLVELNISGVVIPAAGDVCLSALKRLHYWGAESLARLISGCPVLEDLSIYML</sequence>
<keyword evidence="4" id="KW-1185">Reference proteome</keyword>
<accession>A0A5A7QE02</accession>
<dbReference type="PANTHER" id="PTHR31293:SF12">
    <property type="entry name" value="RNI-LIKE SUPERFAMILY PROTEIN"/>
    <property type="match status" value="1"/>
</dbReference>
<dbReference type="InterPro" id="IPR055294">
    <property type="entry name" value="FBL60-like"/>
</dbReference>
<name>A0A5A7QE02_STRAF</name>
<dbReference type="Pfam" id="PF24758">
    <property type="entry name" value="LRR_At5g56370"/>
    <property type="match status" value="1"/>
</dbReference>
<comment type="caution">
    <text evidence="3">The sequence shown here is derived from an EMBL/GenBank/DDBJ whole genome shotgun (WGS) entry which is preliminary data.</text>
</comment>
<protein>
    <submittedName>
        <fullName evidence="3">F-box/RNI-like/FBD-like domains-containing protein</fullName>
    </submittedName>
</protein>
<dbReference type="Proteomes" id="UP000325081">
    <property type="component" value="Unassembled WGS sequence"/>
</dbReference>
<evidence type="ECO:0000259" key="1">
    <source>
        <dbReference type="Pfam" id="PF00646"/>
    </source>
</evidence>
<evidence type="ECO:0000313" key="3">
    <source>
        <dbReference type="EMBL" id="GER43166.1"/>
    </source>
</evidence>
<dbReference type="InterPro" id="IPR036047">
    <property type="entry name" value="F-box-like_dom_sf"/>
</dbReference>
<dbReference type="InterPro" id="IPR053781">
    <property type="entry name" value="F-box_AtFBL13-like"/>
</dbReference>
<feature type="domain" description="F-box/LRR-repeat protein 15/At3g58940/PEG3-like LRR" evidence="2">
    <location>
        <begin position="102"/>
        <end position="188"/>
    </location>
</feature>
<dbReference type="OrthoDB" id="896987at2759"/>
<proteinExistence type="predicted"/>